<keyword evidence="3 5" id="KW-1133">Transmembrane helix</keyword>
<protein>
    <submittedName>
        <fullName evidence="7">EamA family transporter</fullName>
    </submittedName>
</protein>
<keyword evidence="8" id="KW-1185">Reference proteome</keyword>
<sequence>MQSLWMLVASLMFSIMGVCVKLASDQYTIAEIVASRGIVGMLFILILISIKGGTLKTPLVRQHAQRGIVGTISLWLWFFSFSLLPVATATTLNYTSSIWLATILFIGAWLHGSKRFEWPLASTILISFMGVALLLRPSVDNAQLIGGLIALVSGFISALAYLQVRHLGKLGEPEYRVVFYFSVVCAIAGVLGNLLFYGGTIPLWHAHSTKGIFLLFTLSISATLAQIAMTRAYRLGNALLTANLQYTGIVFSSIWGIVIWQDKLDALGWIGIAVILVGGLLATFYNQHQARQ</sequence>
<evidence type="ECO:0000259" key="6">
    <source>
        <dbReference type="Pfam" id="PF00892"/>
    </source>
</evidence>
<name>A0A843YUN8_9BURK</name>
<feature type="transmembrane region" description="Helical" evidence="5">
    <location>
        <begin position="118"/>
        <end position="136"/>
    </location>
</feature>
<dbReference type="GO" id="GO:0016020">
    <property type="term" value="C:membrane"/>
    <property type="evidence" value="ECO:0007669"/>
    <property type="project" value="UniProtKB-SubCell"/>
</dbReference>
<feature type="domain" description="EamA" evidence="6">
    <location>
        <begin position="145"/>
        <end position="282"/>
    </location>
</feature>
<comment type="caution">
    <text evidence="7">The sequence shown here is derived from an EMBL/GenBank/DDBJ whole genome shotgun (WGS) entry which is preliminary data.</text>
</comment>
<feature type="transmembrane region" description="Helical" evidence="5">
    <location>
        <begin position="67"/>
        <end position="86"/>
    </location>
</feature>
<proteinExistence type="predicted"/>
<evidence type="ECO:0000256" key="1">
    <source>
        <dbReference type="ARBA" id="ARBA00004141"/>
    </source>
</evidence>
<dbReference type="EMBL" id="WINI01000006">
    <property type="protein sequence ID" value="MQR01414.1"/>
    <property type="molecule type" value="Genomic_DNA"/>
</dbReference>
<dbReference type="SUPFAM" id="SSF103481">
    <property type="entry name" value="Multidrug resistance efflux transporter EmrE"/>
    <property type="match status" value="1"/>
</dbReference>
<evidence type="ECO:0000313" key="8">
    <source>
        <dbReference type="Proteomes" id="UP000451565"/>
    </source>
</evidence>
<feature type="domain" description="EamA" evidence="6">
    <location>
        <begin position="4"/>
        <end position="135"/>
    </location>
</feature>
<accession>A0A843YUN8</accession>
<feature type="transmembrane region" description="Helical" evidence="5">
    <location>
        <begin position="33"/>
        <end position="55"/>
    </location>
</feature>
<feature type="transmembrane region" description="Helical" evidence="5">
    <location>
        <begin position="92"/>
        <end position="111"/>
    </location>
</feature>
<organism evidence="7 8">
    <name type="scientific">Glaciimonas soli</name>
    <dbReference type="NCBI Taxonomy" id="2590999"/>
    <lineage>
        <taxon>Bacteria</taxon>
        <taxon>Pseudomonadati</taxon>
        <taxon>Pseudomonadota</taxon>
        <taxon>Betaproteobacteria</taxon>
        <taxon>Burkholderiales</taxon>
        <taxon>Oxalobacteraceae</taxon>
        <taxon>Glaciimonas</taxon>
    </lineage>
</organism>
<reference evidence="7 8" key="1">
    <citation type="submission" date="2019-10" db="EMBL/GenBank/DDBJ databases">
        <title>Glaciimonas soli sp. nov., a psychrophilic bacterium isolated from the forest soil of a high elevation mountain in Taiwan.</title>
        <authorList>
            <person name="Wang L.-T."/>
            <person name="Shieh W.Y."/>
        </authorList>
    </citation>
    <scope>NUCLEOTIDE SEQUENCE [LARGE SCALE GENOMIC DNA]</scope>
    <source>
        <strain evidence="7 8">GS1</strain>
    </source>
</reference>
<feature type="transmembrane region" description="Helical" evidence="5">
    <location>
        <begin position="177"/>
        <end position="199"/>
    </location>
</feature>
<evidence type="ECO:0000256" key="3">
    <source>
        <dbReference type="ARBA" id="ARBA00022989"/>
    </source>
</evidence>
<feature type="transmembrane region" description="Helical" evidence="5">
    <location>
        <begin position="240"/>
        <end position="260"/>
    </location>
</feature>
<dbReference type="Proteomes" id="UP000451565">
    <property type="component" value="Unassembled WGS sequence"/>
</dbReference>
<evidence type="ECO:0000256" key="4">
    <source>
        <dbReference type="ARBA" id="ARBA00023136"/>
    </source>
</evidence>
<comment type="subcellular location">
    <subcellularLocation>
        <location evidence="1">Membrane</location>
        <topology evidence="1">Multi-pass membrane protein</topology>
    </subcellularLocation>
</comment>
<dbReference type="RefSeq" id="WP_153235030.1">
    <property type="nucleotide sequence ID" value="NZ_WINI01000006.1"/>
</dbReference>
<evidence type="ECO:0000256" key="2">
    <source>
        <dbReference type="ARBA" id="ARBA00022692"/>
    </source>
</evidence>
<feature type="transmembrane region" description="Helical" evidence="5">
    <location>
        <begin position="211"/>
        <end position="228"/>
    </location>
</feature>
<feature type="transmembrane region" description="Helical" evidence="5">
    <location>
        <begin position="266"/>
        <end position="285"/>
    </location>
</feature>
<evidence type="ECO:0000256" key="5">
    <source>
        <dbReference type="SAM" id="Phobius"/>
    </source>
</evidence>
<dbReference type="PANTHER" id="PTHR22911">
    <property type="entry name" value="ACYL-MALONYL CONDENSING ENZYME-RELATED"/>
    <property type="match status" value="1"/>
</dbReference>
<dbReference type="InterPro" id="IPR037185">
    <property type="entry name" value="EmrE-like"/>
</dbReference>
<keyword evidence="2 5" id="KW-0812">Transmembrane</keyword>
<dbReference type="AlphaFoldDB" id="A0A843YUN8"/>
<gene>
    <name evidence="7" type="ORF">GEV47_12075</name>
</gene>
<dbReference type="OrthoDB" id="8524934at2"/>
<dbReference type="Pfam" id="PF00892">
    <property type="entry name" value="EamA"/>
    <property type="match status" value="2"/>
</dbReference>
<keyword evidence="4 5" id="KW-0472">Membrane</keyword>
<evidence type="ECO:0000313" key="7">
    <source>
        <dbReference type="EMBL" id="MQR01414.1"/>
    </source>
</evidence>
<dbReference type="PANTHER" id="PTHR22911:SF6">
    <property type="entry name" value="SOLUTE CARRIER FAMILY 35 MEMBER G1"/>
    <property type="match status" value="1"/>
</dbReference>
<dbReference type="InterPro" id="IPR000620">
    <property type="entry name" value="EamA_dom"/>
</dbReference>
<feature type="transmembrane region" description="Helical" evidence="5">
    <location>
        <begin position="142"/>
        <end position="162"/>
    </location>
</feature>